<accession>A0ABV7JR08</accession>
<organism evidence="2 3">
    <name type="scientific">Alteromonas oceani</name>
    <dbReference type="NCBI Taxonomy" id="2071609"/>
    <lineage>
        <taxon>Bacteria</taxon>
        <taxon>Pseudomonadati</taxon>
        <taxon>Pseudomonadota</taxon>
        <taxon>Gammaproteobacteria</taxon>
        <taxon>Alteromonadales</taxon>
        <taxon>Alteromonadaceae</taxon>
        <taxon>Alteromonas/Salinimonas group</taxon>
        <taxon>Alteromonas</taxon>
    </lineage>
</organism>
<dbReference type="RefSeq" id="WP_123326516.1">
    <property type="nucleotide sequence ID" value="NZ_JBHRSX010000005.1"/>
</dbReference>
<evidence type="ECO:0000313" key="2">
    <source>
        <dbReference type="EMBL" id="MFC3200401.1"/>
    </source>
</evidence>
<dbReference type="EMBL" id="JBHRSX010000005">
    <property type="protein sequence ID" value="MFC3200401.1"/>
    <property type="molecule type" value="Genomic_DNA"/>
</dbReference>
<keyword evidence="1" id="KW-0732">Signal</keyword>
<protein>
    <recommendedName>
        <fullName evidence="4">PEP-CTERM sorting domain-containing protein</fullName>
    </recommendedName>
</protein>
<dbReference type="Proteomes" id="UP001595477">
    <property type="component" value="Unassembled WGS sequence"/>
</dbReference>
<sequence length="232" mass="24067">MNKLMIGGVLLLLSAAPQAMASVITNGGFTDCSYNGWSKDTDGAGDISVLDDFTITSGPDCAAELLVDAGNTEAWFANTLFQNISLNSGEQYQLNVDLTAGSEFSSADNGFIADNFVVAFGDGSGSYYGADGQLGSVFSADIDGNNSYSLNIMLDETLSAFANLSLEFQLLIGFDEFGSDFGGSFLQVDNVSITAVGDDNVAVSAPSQALLFGLGLAGLVFANRQRSTGGDQ</sequence>
<feature type="chain" id="PRO_5045337207" description="PEP-CTERM sorting domain-containing protein" evidence="1">
    <location>
        <begin position="22"/>
        <end position="232"/>
    </location>
</feature>
<name>A0ABV7JR08_9ALTE</name>
<keyword evidence="3" id="KW-1185">Reference proteome</keyword>
<proteinExistence type="predicted"/>
<evidence type="ECO:0000313" key="3">
    <source>
        <dbReference type="Proteomes" id="UP001595477"/>
    </source>
</evidence>
<feature type="signal peptide" evidence="1">
    <location>
        <begin position="1"/>
        <end position="21"/>
    </location>
</feature>
<evidence type="ECO:0008006" key="4">
    <source>
        <dbReference type="Google" id="ProtNLM"/>
    </source>
</evidence>
<comment type="caution">
    <text evidence="2">The sequence shown here is derived from an EMBL/GenBank/DDBJ whole genome shotgun (WGS) entry which is preliminary data.</text>
</comment>
<gene>
    <name evidence="2" type="ORF">ACFOEW_01010</name>
</gene>
<evidence type="ECO:0000256" key="1">
    <source>
        <dbReference type="SAM" id="SignalP"/>
    </source>
</evidence>
<reference evidence="3" key="1">
    <citation type="journal article" date="2019" name="Int. J. Syst. Evol. Microbiol.">
        <title>The Global Catalogue of Microorganisms (GCM) 10K type strain sequencing project: providing services to taxonomists for standard genome sequencing and annotation.</title>
        <authorList>
            <consortium name="The Broad Institute Genomics Platform"/>
            <consortium name="The Broad Institute Genome Sequencing Center for Infectious Disease"/>
            <person name="Wu L."/>
            <person name="Ma J."/>
        </authorList>
    </citation>
    <scope>NUCLEOTIDE SEQUENCE [LARGE SCALE GENOMIC DNA]</scope>
    <source>
        <strain evidence="3">KCTC 52449</strain>
    </source>
</reference>
<dbReference type="Gene3D" id="2.60.120.260">
    <property type="entry name" value="Galactose-binding domain-like"/>
    <property type="match status" value="1"/>
</dbReference>